<dbReference type="PANTHER" id="PTHR30290:SF9">
    <property type="entry name" value="OLIGOPEPTIDE-BINDING PROTEIN APPA"/>
    <property type="match status" value="1"/>
</dbReference>
<dbReference type="Pfam" id="PF00496">
    <property type="entry name" value="SBP_bac_5"/>
    <property type="match status" value="1"/>
</dbReference>
<comment type="similarity">
    <text evidence="1">Belongs to the bacterial solute-binding protein 5 family.</text>
</comment>
<feature type="signal peptide" evidence="5">
    <location>
        <begin position="1"/>
        <end position="21"/>
    </location>
</feature>
<dbReference type="GO" id="GO:0015833">
    <property type="term" value="P:peptide transport"/>
    <property type="evidence" value="ECO:0007669"/>
    <property type="project" value="TreeGrafter"/>
</dbReference>
<feature type="region of interest" description="Disordered" evidence="4">
    <location>
        <begin position="23"/>
        <end position="44"/>
    </location>
</feature>
<accession>A0A9D9DWP3</accession>
<dbReference type="InterPro" id="IPR039424">
    <property type="entry name" value="SBP_5"/>
</dbReference>
<feature type="compositionally biased region" description="Low complexity" evidence="4">
    <location>
        <begin position="23"/>
        <end position="41"/>
    </location>
</feature>
<dbReference type="Gene3D" id="3.90.76.10">
    <property type="entry name" value="Dipeptide-binding Protein, Domain 1"/>
    <property type="match status" value="1"/>
</dbReference>
<evidence type="ECO:0000313" key="7">
    <source>
        <dbReference type="EMBL" id="MBO8434203.1"/>
    </source>
</evidence>
<dbReference type="Gene3D" id="3.10.105.10">
    <property type="entry name" value="Dipeptide-binding Protein, Domain 3"/>
    <property type="match status" value="1"/>
</dbReference>
<evidence type="ECO:0000256" key="4">
    <source>
        <dbReference type="SAM" id="MobiDB-lite"/>
    </source>
</evidence>
<dbReference type="GO" id="GO:0043190">
    <property type="term" value="C:ATP-binding cassette (ABC) transporter complex"/>
    <property type="evidence" value="ECO:0007669"/>
    <property type="project" value="InterPro"/>
</dbReference>
<comment type="caution">
    <text evidence="7">The sequence shown here is derived from an EMBL/GenBank/DDBJ whole genome shotgun (WGS) entry which is preliminary data.</text>
</comment>
<reference evidence="7" key="1">
    <citation type="submission" date="2020-10" db="EMBL/GenBank/DDBJ databases">
        <authorList>
            <person name="Gilroy R."/>
        </authorList>
    </citation>
    <scope>NUCLEOTIDE SEQUENCE</scope>
    <source>
        <strain evidence="7">F6-4510</strain>
    </source>
</reference>
<gene>
    <name evidence="7" type="ORF">IAC55_02615</name>
</gene>
<evidence type="ECO:0000256" key="5">
    <source>
        <dbReference type="SAM" id="SignalP"/>
    </source>
</evidence>
<proteinExistence type="inferred from homology"/>
<dbReference type="GO" id="GO:0042597">
    <property type="term" value="C:periplasmic space"/>
    <property type="evidence" value="ECO:0007669"/>
    <property type="project" value="UniProtKB-ARBA"/>
</dbReference>
<keyword evidence="3 5" id="KW-0732">Signal</keyword>
<evidence type="ECO:0000259" key="6">
    <source>
        <dbReference type="Pfam" id="PF00496"/>
    </source>
</evidence>
<organism evidence="7 8">
    <name type="scientific">Candidatus Fimicola merdigallinarum</name>
    <dbReference type="NCBI Taxonomy" id="2840819"/>
    <lineage>
        <taxon>Bacteria</taxon>
        <taxon>Bacillati</taxon>
        <taxon>Bacillota</taxon>
        <taxon>Clostridia</taxon>
        <taxon>Lachnospirales</taxon>
        <taxon>Lachnospiraceae</taxon>
        <taxon>Lachnospiraceae incertae sedis</taxon>
        <taxon>Candidatus Fimicola</taxon>
    </lineage>
</organism>
<dbReference type="PANTHER" id="PTHR30290">
    <property type="entry name" value="PERIPLASMIC BINDING COMPONENT OF ABC TRANSPORTER"/>
    <property type="match status" value="1"/>
</dbReference>
<evidence type="ECO:0000256" key="3">
    <source>
        <dbReference type="ARBA" id="ARBA00022729"/>
    </source>
</evidence>
<dbReference type="EMBL" id="JADIMX010000051">
    <property type="protein sequence ID" value="MBO8434203.1"/>
    <property type="molecule type" value="Genomic_DNA"/>
</dbReference>
<dbReference type="PROSITE" id="PS51257">
    <property type="entry name" value="PROKAR_LIPOPROTEIN"/>
    <property type="match status" value="1"/>
</dbReference>
<evidence type="ECO:0000256" key="1">
    <source>
        <dbReference type="ARBA" id="ARBA00005695"/>
    </source>
</evidence>
<feature type="chain" id="PRO_5038615256" evidence="5">
    <location>
        <begin position="22"/>
        <end position="533"/>
    </location>
</feature>
<sequence length="533" mass="60225">MKKIIVAIALMLFVLSGCKSTDSGNNNSNNNVQNENNTSTSAEGTSDDIILSMRTTQNLNPLTNEDSSVDNALKLMFEPLVDIDENFKPKDAIAESWSFLPSGNALTLKIKDNLYWHDGTPITADDVVFSINVMKSSPENAVYKTCGLNISYCKKIDDLNVEIGFSRAYSGNIYYLFFPVISSSYYGNNMESKKLEPMGSSAYGFKSFTPAKELRLIKTDNSFGKSAITEEISIIITPDRNTDLYSFDQGILDIIYADITEMGKYDNTGTRQISEYPTRYLDYVGFNYNRSVFRDKAVRQAVAYALPKKNILESVYLSHAQITDTIVNPSSWLYEDDVEKYDYNVEKAKEVLETGGWVDDDGDGIRERVTNSLNEKLNFKILVNEENDERKQIAYRLAEELRSVGIFATVEAVPFADYQDRLAKNQFDMYIGGVSQNPIPDFTYLLGSGGSMNYSNYSDDEVNSILSQCRNSFDENSMKEAFSNLQKYVASEVAYIPIVYRNSSIFANNRINGDINATETNIFRNAYKWYIKK</sequence>
<keyword evidence="2" id="KW-0813">Transport</keyword>
<protein>
    <submittedName>
        <fullName evidence="7">Peptide ABC transporter substrate-binding protein</fullName>
    </submittedName>
</protein>
<reference evidence="7" key="2">
    <citation type="journal article" date="2021" name="PeerJ">
        <title>Extensive microbial diversity within the chicken gut microbiome revealed by metagenomics and culture.</title>
        <authorList>
            <person name="Gilroy R."/>
            <person name="Ravi A."/>
            <person name="Getino M."/>
            <person name="Pursley I."/>
            <person name="Horton D.L."/>
            <person name="Alikhan N.F."/>
            <person name="Baker D."/>
            <person name="Gharbi K."/>
            <person name="Hall N."/>
            <person name="Watson M."/>
            <person name="Adriaenssens E.M."/>
            <person name="Foster-Nyarko E."/>
            <person name="Jarju S."/>
            <person name="Secka A."/>
            <person name="Antonio M."/>
            <person name="Oren A."/>
            <person name="Chaudhuri R.R."/>
            <person name="La Ragione R."/>
            <person name="Hildebrand F."/>
            <person name="Pallen M.J."/>
        </authorList>
    </citation>
    <scope>NUCLEOTIDE SEQUENCE</scope>
    <source>
        <strain evidence="7">F6-4510</strain>
    </source>
</reference>
<dbReference type="InterPro" id="IPR000914">
    <property type="entry name" value="SBP_5_dom"/>
</dbReference>
<dbReference type="SUPFAM" id="SSF53850">
    <property type="entry name" value="Periplasmic binding protein-like II"/>
    <property type="match status" value="1"/>
</dbReference>
<feature type="domain" description="Solute-binding protein family 5" evidence="6">
    <location>
        <begin position="89"/>
        <end position="452"/>
    </location>
</feature>
<dbReference type="Gene3D" id="3.40.190.10">
    <property type="entry name" value="Periplasmic binding protein-like II"/>
    <property type="match status" value="1"/>
</dbReference>
<dbReference type="GO" id="GO:1904680">
    <property type="term" value="F:peptide transmembrane transporter activity"/>
    <property type="evidence" value="ECO:0007669"/>
    <property type="project" value="TreeGrafter"/>
</dbReference>
<dbReference type="Proteomes" id="UP000823611">
    <property type="component" value="Unassembled WGS sequence"/>
</dbReference>
<evidence type="ECO:0000256" key="2">
    <source>
        <dbReference type="ARBA" id="ARBA00022448"/>
    </source>
</evidence>
<name>A0A9D9DWP3_9FIRM</name>
<dbReference type="CDD" id="cd08513">
    <property type="entry name" value="PBP2_thermophilic_Hb8_like"/>
    <property type="match status" value="1"/>
</dbReference>
<dbReference type="PIRSF" id="PIRSF002741">
    <property type="entry name" value="MppA"/>
    <property type="match status" value="1"/>
</dbReference>
<evidence type="ECO:0000313" key="8">
    <source>
        <dbReference type="Proteomes" id="UP000823611"/>
    </source>
</evidence>
<dbReference type="AlphaFoldDB" id="A0A9D9DWP3"/>
<dbReference type="InterPro" id="IPR030678">
    <property type="entry name" value="Peptide/Ni-bd"/>
</dbReference>